<organism evidence="4 5">
    <name type="scientific">Mesocestoides corti</name>
    <name type="common">Flatworm</name>
    <dbReference type="NCBI Taxonomy" id="53468"/>
    <lineage>
        <taxon>Eukaryota</taxon>
        <taxon>Metazoa</taxon>
        <taxon>Spiralia</taxon>
        <taxon>Lophotrochozoa</taxon>
        <taxon>Platyhelminthes</taxon>
        <taxon>Cestoda</taxon>
        <taxon>Eucestoda</taxon>
        <taxon>Cyclophyllidea</taxon>
        <taxon>Mesocestoididae</taxon>
        <taxon>Mesocestoides</taxon>
    </lineage>
</organism>
<dbReference type="Pfam" id="PF15409">
    <property type="entry name" value="PH_8"/>
    <property type="match status" value="1"/>
</dbReference>
<comment type="similarity">
    <text evidence="1">Belongs to the OSBP family.</text>
</comment>
<dbReference type="Proteomes" id="UP000267029">
    <property type="component" value="Unassembled WGS sequence"/>
</dbReference>
<feature type="compositionally biased region" description="Polar residues" evidence="2">
    <location>
        <begin position="241"/>
        <end position="279"/>
    </location>
</feature>
<evidence type="ECO:0000256" key="1">
    <source>
        <dbReference type="ARBA" id="ARBA00008842"/>
    </source>
</evidence>
<dbReference type="PROSITE" id="PS50003">
    <property type="entry name" value="PH_DOMAIN"/>
    <property type="match status" value="1"/>
</dbReference>
<dbReference type="Gene3D" id="2.30.29.30">
    <property type="entry name" value="Pleckstrin-homology domain (PH domain)/Phosphotyrosine-binding domain (PTB)"/>
    <property type="match status" value="1"/>
</dbReference>
<feature type="region of interest" description="Disordered" evidence="2">
    <location>
        <begin position="105"/>
        <end position="136"/>
    </location>
</feature>
<dbReference type="SUPFAM" id="SSF50729">
    <property type="entry name" value="PH domain-like"/>
    <property type="match status" value="1"/>
</dbReference>
<dbReference type="SMART" id="SM00233">
    <property type="entry name" value="PH"/>
    <property type="match status" value="1"/>
</dbReference>
<accession>A0A0R3U7V6</accession>
<dbReference type="EMBL" id="UXSR01000558">
    <property type="protein sequence ID" value="VDD76923.1"/>
    <property type="molecule type" value="Genomic_DNA"/>
</dbReference>
<evidence type="ECO:0000313" key="4">
    <source>
        <dbReference type="EMBL" id="VDD76923.1"/>
    </source>
</evidence>
<feature type="compositionally biased region" description="Basic residues" evidence="2">
    <location>
        <begin position="54"/>
        <end position="72"/>
    </location>
</feature>
<dbReference type="OrthoDB" id="6287160at2759"/>
<feature type="region of interest" description="Disordered" evidence="2">
    <location>
        <begin position="42"/>
        <end position="73"/>
    </location>
</feature>
<name>A0A0R3U7V6_MESCO</name>
<evidence type="ECO:0000256" key="2">
    <source>
        <dbReference type="SAM" id="MobiDB-lite"/>
    </source>
</evidence>
<dbReference type="GO" id="GO:0006869">
    <property type="term" value="P:lipid transport"/>
    <property type="evidence" value="ECO:0007669"/>
    <property type="project" value="UniProtKB-ARBA"/>
</dbReference>
<proteinExistence type="inferred from homology"/>
<feature type="region of interest" description="Disordered" evidence="2">
    <location>
        <begin position="338"/>
        <end position="394"/>
    </location>
</feature>
<evidence type="ECO:0000259" key="3">
    <source>
        <dbReference type="PROSITE" id="PS50003"/>
    </source>
</evidence>
<dbReference type="InterPro" id="IPR041680">
    <property type="entry name" value="PH_8"/>
</dbReference>
<dbReference type="InterPro" id="IPR011993">
    <property type="entry name" value="PH-like_dom_sf"/>
</dbReference>
<dbReference type="AlphaFoldDB" id="A0A0R3U7V6"/>
<feature type="compositionally biased region" description="Low complexity" evidence="2">
    <location>
        <begin position="379"/>
        <end position="394"/>
    </location>
</feature>
<feature type="region of interest" description="Disordered" evidence="2">
    <location>
        <begin position="241"/>
        <end position="288"/>
    </location>
</feature>
<feature type="domain" description="PH" evidence="3">
    <location>
        <begin position="138"/>
        <end position="233"/>
    </location>
</feature>
<feature type="region of interest" description="Disordered" evidence="2">
    <location>
        <begin position="1"/>
        <end position="20"/>
    </location>
</feature>
<evidence type="ECO:0000313" key="5">
    <source>
        <dbReference type="Proteomes" id="UP000267029"/>
    </source>
</evidence>
<protein>
    <recommendedName>
        <fullName evidence="3">PH domain-containing protein</fullName>
    </recommendedName>
</protein>
<gene>
    <name evidence="4" type="ORF">MCOS_LOCUS2926</name>
</gene>
<dbReference type="STRING" id="53468.A0A0R3U7V6"/>
<reference evidence="4 5" key="1">
    <citation type="submission" date="2018-10" db="EMBL/GenBank/DDBJ databases">
        <authorList>
            <consortium name="Pathogen Informatics"/>
        </authorList>
    </citation>
    <scope>NUCLEOTIDE SEQUENCE [LARGE SCALE GENOMIC DNA]</scope>
</reference>
<dbReference type="InterPro" id="IPR001849">
    <property type="entry name" value="PH_domain"/>
</dbReference>
<sequence>MQTNKRRGQRSPVEPSFMSVPLQYDQRHTASTSDLHIACGPNGYAENDNSRGRQTFHRERRHIRPDHIRPKRPISAQIYAQNSSSESRESLTNVHLTLPRKSALRRAAESLDSTGSLPTMQGPHEPNELLEAPARKPPAPLHGVILKNRKRPMKGWHERFFSLNNGCLAYAKTSNSLRQGRSLTQIDLANTCVTAAPEKLGIDIDAASLVCHLKFEEPERFQQWLTAIREHRAYDQYRNASLSTGRPGASQPTWSAASTLSGDGAVSTSSGSSAHTGDSLQGVGKTKVKRLPKVQSDFSLRPPEHLLRHSSEQITAIENLLRKLESIYKNLQDTLDESVEQNKRENDTDTTSYSPTRSLFFSPVPFPQADATSPNTKPSQAVQHSRHSSSSSMTSMYTAIQEADTLVDDPQLTSRAQSKIKKGINLVDFATEFTKEAKKFIEESNGALATLRLLNSSSTYATSPSKERASTLTDANKVNPTFSAHPSAAAAAVAAVPGMVLSRVILKIGIRNKSDDSRRTSMNNCLSRLCWKLNSWKSWLKPSEKMRVYKRCMKWTSGGDAILC</sequence>
<keyword evidence="5" id="KW-1185">Reference proteome</keyword>
<feature type="compositionally biased region" description="Polar residues" evidence="2">
    <location>
        <begin position="349"/>
        <end position="359"/>
    </location>
</feature>